<proteinExistence type="predicted"/>
<keyword evidence="1" id="KW-0614">Plasmid</keyword>
<dbReference type="EMBL" id="MN310372">
    <property type="protein sequence ID" value="QFX76699.1"/>
    <property type="molecule type" value="Genomic_DNA"/>
</dbReference>
<organism evidence="1">
    <name type="scientific">Pseudomonas putida</name>
    <name type="common">Arthrobacter siderocapsulatus</name>
    <dbReference type="NCBI Taxonomy" id="303"/>
    <lineage>
        <taxon>Bacteria</taxon>
        <taxon>Pseudomonadati</taxon>
        <taxon>Pseudomonadota</taxon>
        <taxon>Gammaproteobacteria</taxon>
        <taxon>Pseudomonadales</taxon>
        <taxon>Pseudomonadaceae</taxon>
        <taxon>Pseudomonas</taxon>
    </lineage>
</organism>
<geneLocation type="plasmid" evidence="1">
    <name>p716811-VIM</name>
</geneLocation>
<name>A0A6B7PWE3_PSEPU</name>
<dbReference type="AlphaFoldDB" id="A0A6B7PWE3"/>
<sequence length="246" mass="27254">MPASLAQVTPCRPYVRSLIDTGFYSEIPMHRGVVERVELAGGYAVELSLSGDVFDGSAVCEGRLVTAWLLSKSEAVPVAVLDAVLLSSGEGKRYSLAEACDLVSETVQKLVHELVRTCHQDFSAVLEAGSVFVITRLEVRDKFRSSEQSESIIEASCTWLRSKFRLVLLTLQPFPLQYENTAPVLGSRHYEAYWRALRADVEKLSLYYSYHFDCIAASLESTLLIKPLSGYKCALSRAGWSFIAAE</sequence>
<reference evidence="1" key="1">
    <citation type="submission" date="2019-08" db="EMBL/GenBank/DDBJ databases">
        <authorList>
            <person name="Zhou D."/>
            <person name="Chen F."/>
        </authorList>
    </citation>
    <scope>NUCLEOTIDE SEQUENCE</scope>
    <source>
        <strain evidence="1">150716811</strain>
        <plasmid evidence="1">p716811-VIM</plasmid>
    </source>
</reference>
<accession>A0A6B7PWE3</accession>
<dbReference type="RefSeq" id="WP_177335382.1">
    <property type="nucleotide sequence ID" value="NZ_JALKHN010000002.1"/>
</dbReference>
<evidence type="ECO:0000313" key="1">
    <source>
        <dbReference type="EMBL" id="QFX76699.1"/>
    </source>
</evidence>
<protein>
    <submittedName>
        <fullName evidence="1">Uncharacterized protein</fullName>
    </submittedName>
</protein>